<evidence type="ECO:0000256" key="1">
    <source>
        <dbReference type="ARBA" id="ARBA00004123"/>
    </source>
</evidence>
<dbReference type="PANTHER" id="PTHR46179:SF13">
    <property type="entry name" value="C2H2-TYPE DOMAIN-CONTAINING PROTEIN"/>
    <property type="match status" value="1"/>
</dbReference>
<reference evidence="9" key="1">
    <citation type="submission" date="2015-12" db="EMBL/GenBank/DDBJ databases">
        <title>Gene expression during late stages of embryo sac development: a critical building block for successful pollen-pistil interactions.</title>
        <authorList>
            <person name="Liu Y."/>
            <person name="Joly V."/>
            <person name="Sabar M."/>
            <person name="Matton D.P."/>
        </authorList>
    </citation>
    <scope>NUCLEOTIDE SEQUENCE</scope>
</reference>
<keyword evidence="2" id="KW-0479">Metal-binding</keyword>
<evidence type="ECO:0000313" key="9">
    <source>
        <dbReference type="EMBL" id="JAP17269.1"/>
    </source>
</evidence>
<keyword evidence="5" id="KW-0805">Transcription regulation</keyword>
<dbReference type="AlphaFoldDB" id="A0A0V0HA52"/>
<evidence type="ECO:0000256" key="6">
    <source>
        <dbReference type="ARBA" id="ARBA00023163"/>
    </source>
</evidence>
<keyword evidence="6" id="KW-0804">Transcription</keyword>
<evidence type="ECO:0000259" key="8">
    <source>
        <dbReference type="PROSITE" id="PS00028"/>
    </source>
</evidence>
<name>A0A0V0HA52_SOLCH</name>
<evidence type="ECO:0000256" key="3">
    <source>
        <dbReference type="ARBA" id="ARBA00022771"/>
    </source>
</evidence>
<dbReference type="PANTHER" id="PTHR46179">
    <property type="entry name" value="ZINC FINGER PROTEIN"/>
    <property type="match status" value="1"/>
</dbReference>
<dbReference type="GO" id="GO:0080084">
    <property type="term" value="F:5S rDNA binding"/>
    <property type="evidence" value="ECO:0007669"/>
    <property type="project" value="TreeGrafter"/>
</dbReference>
<feature type="domain" description="C2H2-type" evidence="8">
    <location>
        <begin position="2"/>
        <end position="25"/>
    </location>
</feature>
<evidence type="ECO:0000256" key="5">
    <source>
        <dbReference type="ARBA" id="ARBA00023015"/>
    </source>
</evidence>
<organism evidence="9">
    <name type="scientific">Solanum chacoense</name>
    <name type="common">Chaco potato</name>
    <dbReference type="NCBI Taxonomy" id="4108"/>
    <lineage>
        <taxon>Eukaryota</taxon>
        <taxon>Viridiplantae</taxon>
        <taxon>Streptophyta</taxon>
        <taxon>Embryophyta</taxon>
        <taxon>Tracheophyta</taxon>
        <taxon>Spermatophyta</taxon>
        <taxon>Magnoliopsida</taxon>
        <taxon>eudicotyledons</taxon>
        <taxon>Gunneridae</taxon>
        <taxon>Pentapetalae</taxon>
        <taxon>asterids</taxon>
        <taxon>lamiids</taxon>
        <taxon>Solanales</taxon>
        <taxon>Solanaceae</taxon>
        <taxon>Solanoideae</taxon>
        <taxon>Solaneae</taxon>
        <taxon>Solanum</taxon>
    </lineage>
</organism>
<sequence>MCLEPGCMKHFTNEKCLKEHIESCHQHIVCEICGTKQLKKNIKRHLRTHEEGPISERIKCEFQDCPHTFSTVRTTTISYM</sequence>
<evidence type="ECO:0000256" key="4">
    <source>
        <dbReference type="ARBA" id="ARBA00022833"/>
    </source>
</evidence>
<evidence type="ECO:0000256" key="2">
    <source>
        <dbReference type="ARBA" id="ARBA00022723"/>
    </source>
</evidence>
<proteinExistence type="predicted"/>
<dbReference type="GO" id="GO:0003700">
    <property type="term" value="F:DNA-binding transcription factor activity"/>
    <property type="evidence" value="ECO:0007669"/>
    <property type="project" value="TreeGrafter"/>
</dbReference>
<dbReference type="PROSITE" id="PS00028">
    <property type="entry name" value="ZINC_FINGER_C2H2_1"/>
    <property type="match status" value="1"/>
</dbReference>
<protein>
    <submittedName>
        <fullName evidence="9">Putative ovule protein</fullName>
    </submittedName>
</protein>
<dbReference type="GO" id="GO:0008270">
    <property type="term" value="F:zinc ion binding"/>
    <property type="evidence" value="ECO:0007669"/>
    <property type="project" value="UniProtKB-KW"/>
</dbReference>
<accession>A0A0V0HA52</accession>
<dbReference type="InterPro" id="IPR051061">
    <property type="entry name" value="Zinc_finger_trans_reg"/>
</dbReference>
<dbReference type="GO" id="GO:0006357">
    <property type="term" value="P:regulation of transcription by RNA polymerase II"/>
    <property type="evidence" value="ECO:0007669"/>
    <property type="project" value="TreeGrafter"/>
</dbReference>
<comment type="subcellular location">
    <subcellularLocation>
        <location evidence="1">Nucleus</location>
    </subcellularLocation>
</comment>
<keyword evidence="3" id="KW-0863">Zinc-finger</keyword>
<dbReference type="InterPro" id="IPR013087">
    <property type="entry name" value="Znf_C2H2_type"/>
</dbReference>
<evidence type="ECO:0000256" key="7">
    <source>
        <dbReference type="ARBA" id="ARBA00023242"/>
    </source>
</evidence>
<dbReference type="GO" id="GO:0005730">
    <property type="term" value="C:nucleolus"/>
    <property type="evidence" value="ECO:0007669"/>
    <property type="project" value="TreeGrafter"/>
</dbReference>
<dbReference type="EMBL" id="GEDG01022733">
    <property type="protein sequence ID" value="JAP17269.1"/>
    <property type="molecule type" value="Transcribed_RNA"/>
</dbReference>
<keyword evidence="4" id="KW-0862">Zinc</keyword>
<keyword evidence="7" id="KW-0539">Nucleus</keyword>